<sequence length="392" mass="41837">MDERTAAVALRAMAPRLMGAPTDTLAAAAASAWNAHRDGTVMQVPAMRAVVDVAWRPGHRAGVQRGQQVTGAFLATAILRRAEPAQPGMTGFHRLVANWLHAARVEPESLRDYLTRAGWQQAATKPGGDVFAREARHHGSPHRPEITVPQARPEDHELAVLTAATLLAGLEQREVAQVLEDLAPTQPARAPMSPQALDLLRMAYQATKEVTLAAPTVLDQGPHHNDYRVALGDWTDDTEAGRLAAAVRVGYVHGFRDGHSDASWSVAGRMLTAVDNLVPEHVQRAVLIDGRSGFDWLRAAEVDARWAAEADMLGRVSNPGYHSPPGAAPLISFPAAAPSTSDAAAATTHRAPAARLAFGPLRVDPAGQNATSTSGHLPDAPHRLPPTPRNVR</sequence>
<dbReference type="RefSeq" id="WP_204013418.1">
    <property type="nucleotide sequence ID" value="NZ_BOOZ01000047.1"/>
</dbReference>
<comment type="caution">
    <text evidence="2">The sequence shown here is derived from an EMBL/GenBank/DDBJ whole genome shotgun (WGS) entry which is preliminary data.</text>
</comment>
<keyword evidence="3" id="KW-1185">Reference proteome</keyword>
<reference evidence="2 3" key="1">
    <citation type="submission" date="2021-01" db="EMBL/GenBank/DDBJ databases">
        <title>Whole genome shotgun sequence of Verrucosispora andamanensis NBRC 109075.</title>
        <authorList>
            <person name="Komaki H."/>
            <person name="Tamura T."/>
        </authorList>
    </citation>
    <scope>NUCLEOTIDE SEQUENCE [LARGE SCALE GENOMIC DNA]</scope>
    <source>
        <strain evidence="2 3">NBRC 109075</strain>
    </source>
</reference>
<evidence type="ECO:0000256" key="1">
    <source>
        <dbReference type="SAM" id="MobiDB-lite"/>
    </source>
</evidence>
<dbReference type="EMBL" id="BOOZ01000047">
    <property type="protein sequence ID" value="GIJ12221.1"/>
    <property type="molecule type" value="Genomic_DNA"/>
</dbReference>
<feature type="compositionally biased region" description="Pro residues" evidence="1">
    <location>
        <begin position="383"/>
        <end position="392"/>
    </location>
</feature>
<evidence type="ECO:0000313" key="2">
    <source>
        <dbReference type="EMBL" id="GIJ12221.1"/>
    </source>
</evidence>
<name>A0ABQ4I2X5_9ACTN</name>
<organism evidence="2 3">
    <name type="scientific">Micromonospora andamanensis</name>
    <dbReference type="NCBI Taxonomy" id="1287068"/>
    <lineage>
        <taxon>Bacteria</taxon>
        <taxon>Bacillati</taxon>
        <taxon>Actinomycetota</taxon>
        <taxon>Actinomycetes</taxon>
        <taxon>Micromonosporales</taxon>
        <taxon>Micromonosporaceae</taxon>
        <taxon>Micromonospora</taxon>
    </lineage>
</organism>
<feature type="region of interest" description="Disordered" evidence="1">
    <location>
        <begin position="363"/>
        <end position="392"/>
    </location>
</feature>
<protein>
    <submittedName>
        <fullName evidence="2">Uncharacterized protein</fullName>
    </submittedName>
</protein>
<evidence type="ECO:0000313" key="3">
    <source>
        <dbReference type="Proteomes" id="UP000647017"/>
    </source>
</evidence>
<dbReference type="Proteomes" id="UP000647017">
    <property type="component" value="Unassembled WGS sequence"/>
</dbReference>
<proteinExistence type="predicted"/>
<gene>
    <name evidence="2" type="ORF">Van01_54350</name>
</gene>
<accession>A0ABQ4I2X5</accession>